<feature type="region of interest" description="Disordered" evidence="1">
    <location>
        <begin position="33"/>
        <end position="81"/>
    </location>
</feature>
<feature type="compositionally biased region" description="Basic and acidic residues" evidence="1">
    <location>
        <begin position="55"/>
        <end position="68"/>
    </location>
</feature>
<comment type="caution">
    <text evidence="2">The sequence shown here is derived from an EMBL/GenBank/DDBJ whole genome shotgun (WGS) entry which is preliminary data.</text>
</comment>
<reference evidence="2" key="1">
    <citation type="submission" date="2023-07" db="EMBL/GenBank/DDBJ databases">
        <title>Black Yeasts Isolated from many extreme environments.</title>
        <authorList>
            <person name="Coleine C."/>
            <person name="Stajich J.E."/>
            <person name="Selbmann L."/>
        </authorList>
    </citation>
    <scope>NUCLEOTIDE SEQUENCE</scope>
    <source>
        <strain evidence="2">CCFEE 5485</strain>
    </source>
</reference>
<evidence type="ECO:0000313" key="3">
    <source>
        <dbReference type="Proteomes" id="UP001274830"/>
    </source>
</evidence>
<evidence type="ECO:0000256" key="1">
    <source>
        <dbReference type="SAM" id="MobiDB-lite"/>
    </source>
</evidence>
<sequence>METIETQAEEIKAIKAIMQQSASQRRYSEVATSGNILSNTLGSLRESPSSSSGPSRHERPQRQDKRPVSIDTGRVKGARNDYNGVRNASCAGLKVNKVTEQLTIEYLRPDPGDRIDVIFADKDGANKAKQHRRQLTSSLLGARIKVEQWYPVKSDSVVKQCVLDGEKSDGRTLKKDFLKYFREPFFPTSKYNSVSSTLLLLSASYPYVMSPPLTQDTPAET</sequence>
<dbReference type="AlphaFoldDB" id="A0AAE1C559"/>
<keyword evidence="3" id="KW-1185">Reference proteome</keyword>
<organism evidence="2 3">
    <name type="scientific">Recurvomyces mirabilis</name>
    <dbReference type="NCBI Taxonomy" id="574656"/>
    <lineage>
        <taxon>Eukaryota</taxon>
        <taxon>Fungi</taxon>
        <taxon>Dikarya</taxon>
        <taxon>Ascomycota</taxon>
        <taxon>Pezizomycotina</taxon>
        <taxon>Dothideomycetes</taxon>
        <taxon>Dothideomycetidae</taxon>
        <taxon>Mycosphaerellales</taxon>
        <taxon>Teratosphaeriaceae</taxon>
        <taxon>Recurvomyces</taxon>
    </lineage>
</organism>
<gene>
    <name evidence="2" type="ORF">LTR78_001779</name>
</gene>
<proteinExistence type="predicted"/>
<evidence type="ECO:0000313" key="2">
    <source>
        <dbReference type="EMBL" id="KAK3678482.1"/>
    </source>
</evidence>
<name>A0AAE1C559_9PEZI</name>
<accession>A0AAE1C559</accession>
<feature type="compositionally biased region" description="Low complexity" evidence="1">
    <location>
        <begin position="41"/>
        <end position="54"/>
    </location>
</feature>
<dbReference type="EMBL" id="JAUTXT010000004">
    <property type="protein sequence ID" value="KAK3678482.1"/>
    <property type="molecule type" value="Genomic_DNA"/>
</dbReference>
<protein>
    <submittedName>
        <fullName evidence="2">Uncharacterized protein</fullName>
    </submittedName>
</protein>
<dbReference type="Proteomes" id="UP001274830">
    <property type="component" value="Unassembled WGS sequence"/>
</dbReference>